<evidence type="ECO:0008006" key="7">
    <source>
        <dbReference type="Google" id="ProtNLM"/>
    </source>
</evidence>
<comment type="subcellular location">
    <subcellularLocation>
        <location evidence="1">Membrane</location>
    </subcellularLocation>
</comment>
<dbReference type="Ensembl" id="ENSTRUT00000054996.2">
    <property type="protein sequence ID" value="ENSTRUP00000056415.1"/>
    <property type="gene ID" value="ENSTRUG00000030266.1"/>
</dbReference>
<organism evidence="5 6">
    <name type="scientific">Takifugu rubripes</name>
    <name type="common">Japanese pufferfish</name>
    <name type="synonym">Fugu rubripes</name>
    <dbReference type="NCBI Taxonomy" id="31033"/>
    <lineage>
        <taxon>Eukaryota</taxon>
        <taxon>Metazoa</taxon>
        <taxon>Chordata</taxon>
        <taxon>Craniata</taxon>
        <taxon>Vertebrata</taxon>
        <taxon>Euteleostomi</taxon>
        <taxon>Actinopterygii</taxon>
        <taxon>Neopterygii</taxon>
        <taxon>Teleostei</taxon>
        <taxon>Neoteleostei</taxon>
        <taxon>Acanthomorphata</taxon>
        <taxon>Eupercaria</taxon>
        <taxon>Tetraodontiformes</taxon>
        <taxon>Tetradontoidea</taxon>
        <taxon>Tetraodontidae</taxon>
        <taxon>Takifugu</taxon>
    </lineage>
</organism>
<dbReference type="GO" id="GO:0005886">
    <property type="term" value="C:plasma membrane"/>
    <property type="evidence" value="ECO:0007669"/>
    <property type="project" value="TreeGrafter"/>
</dbReference>
<dbReference type="GO" id="GO:0004888">
    <property type="term" value="F:transmembrane signaling receptor activity"/>
    <property type="evidence" value="ECO:0007669"/>
    <property type="project" value="TreeGrafter"/>
</dbReference>
<dbReference type="InterPro" id="IPR013783">
    <property type="entry name" value="Ig-like_fold"/>
</dbReference>
<dbReference type="Gene3D" id="2.60.40.10">
    <property type="entry name" value="Immunoglobulins"/>
    <property type="match status" value="1"/>
</dbReference>
<dbReference type="PANTHER" id="PTHR11860:SF118">
    <property type="entry name" value="CMRF35-LIKE MOLECULE 3-RELATED"/>
    <property type="match status" value="1"/>
</dbReference>
<keyword evidence="4" id="KW-0732">Signal</keyword>
<dbReference type="PANTHER" id="PTHR11860">
    <property type="entry name" value="POLYMERIC-IMMUNOGLOBULIN RECEPTOR"/>
    <property type="match status" value="1"/>
</dbReference>
<evidence type="ECO:0000256" key="2">
    <source>
        <dbReference type="ARBA" id="ARBA00022692"/>
    </source>
</evidence>
<dbReference type="Proteomes" id="UP000005226">
    <property type="component" value="Chromosome 4"/>
</dbReference>
<reference evidence="5 6" key="1">
    <citation type="journal article" date="2011" name="Genome Biol. Evol.">
        <title>Integration of the genetic map and genome assembly of fugu facilitates insights into distinct features of genome evolution in teleosts and mammals.</title>
        <authorList>
            <person name="Kai W."/>
            <person name="Kikuchi K."/>
            <person name="Tohari S."/>
            <person name="Chew A.K."/>
            <person name="Tay A."/>
            <person name="Fujiwara A."/>
            <person name="Hosoya S."/>
            <person name="Suetake H."/>
            <person name="Naruse K."/>
            <person name="Brenner S."/>
            <person name="Suzuki Y."/>
            <person name="Venkatesh B."/>
        </authorList>
    </citation>
    <scope>NUCLEOTIDE SEQUENCE [LARGE SCALE GENOMIC DNA]</scope>
</reference>
<evidence type="ECO:0000256" key="4">
    <source>
        <dbReference type="SAM" id="SignalP"/>
    </source>
</evidence>
<dbReference type="InParanoid" id="A0A3B5KJZ9"/>
<dbReference type="STRING" id="31033.ENSTRUP00000056415"/>
<reference evidence="5" key="3">
    <citation type="submission" date="2025-09" db="UniProtKB">
        <authorList>
            <consortium name="Ensembl"/>
        </authorList>
    </citation>
    <scope>IDENTIFICATION</scope>
</reference>
<dbReference type="InterPro" id="IPR050671">
    <property type="entry name" value="CD300_family_receptors"/>
</dbReference>
<protein>
    <recommendedName>
        <fullName evidence="7">Immunoglobulin subtype domain-containing protein</fullName>
    </recommendedName>
</protein>
<dbReference type="GeneTree" id="ENSGT01150000288152"/>
<feature type="chain" id="PRO_5017479541" description="Immunoglobulin subtype domain-containing protein" evidence="4">
    <location>
        <begin position="18"/>
        <end position="143"/>
    </location>
</feature>
<evidence type="ECO:0000256" key="1">
    <source>
        <dbReference type="ARBA" id="ARBA00004370"/>
    </source>
</evidence>
<feature type="signal peptide" evidence="4">
    <location>
        <begin position="1"/>
        <end position="17"/>
    </location>
</feature>
<name>A0A3B5KJZ9_TAKRU</name>
<accession>A0A3B5KJZ9</accession>
<evidence type="ECO:0000313" key="5">
    <source>
        <dbReference type="Ensembl" id="ENSTRUP00000056415.1"/>
    </source>
</evidence>
<dbReference type="AlphaFoldDB" id="A0A3B5KJZ9"/>
<evidence type="ECO:0000256" key="3">
    <source>
        <dbReference type="ARBA" id="ARBA00023136"/>
    </source>
</evidence>
<sequence length="143" mass="16548">CLLLVLFWLLQRHGVYSVTTVTKVSVKAGDSVSIPCLYHPKYTSHVKCLCQGYYYEFCSYAVKTNWQSSGRFLISDDREKKVFTVTIKDVREGDTDFWCIVDINRGRDVGTYFQMSVTRGKNRTWRTVVGTGAAEEIYRCRCR</sequence>
<dbReference type="InterPro" id="IPR036179">
    <property type="entry name" value="Ig-like_dom_sf"/>
</dbReference>
<dbReference type="OMA" id="ASITCKY"/>
<keyword evidence="6" id="KW-1185">Reference proteome</keyword>
<evidence type="ECO:0000313" key="6">
    <source>
        <dbReference type="Proteomes" id="UP000005226"/>
    </source>
</evidence>
<reference evidence="5" key="2">
    <citation type="submission" date="2025-08" db="UniProtKB">
        <authorList>
            <consortium name="Ensembl"/>
        </authorList>
    </citation>
    <scope>IDENTIFICATION</scope>
</reference>
<keyword evidence="2" id="KW-0812">Transmembrane</keyword>
<keyword evidence="3" id="KW-0472">Membrane</keyword>
<proteinExistence type="predicted"/>
<dbReference type="SUPFAM" id="SSF48726">
    <property type="entry name" value="Immunoglobulin"/>
    <property type="match status" value="1"/>
</dbReference>